<evidence type="ECO:0000256" key="5">
    <source>
        <dbReference type="ARBA" id="ARBA00023242"/>
    </source>
</evidence>
<organism evidence="7 8">
    <name type="scientific">Apatococcus fuscideae</name>
    <dbReference type="NCBI Taxonomy" id="2026836"/>
    <lineage>
        <taxon>Eukaryota</taxon>
        <taxon>Viridiplantae</taxon>
        <taxon>Chlorophyta</taxon>
        <taxon>core chlorophytes</taxon>
        <taxon>Trebouxiophyceae</taxon>
        <taxon>Chlorellales</taxon>
        <taxon>Chlorellaceae</taxon>
        <taxon>Apatococcus</taxon>
    </lineage>
</organism>
<sequence>MAASDKEECYVLRLSDPSAAERVRAVLRQREAVQAPTDPDAEIDLRFEVTNPRQGIFKIGGDCYAVELQDLPTVVECFKTYDDVNLVKCLDIGQVLMVHEKGAPATKEVQSRDGLTPPFYNARERLFRKLPSVNAAKVRHTEEDVLAIAAGGAPAGVEYIDVEEEYVVDEHGNGSWQQLQLHQRTA</sequence>
<evidence type="ECO:0000313" key="7">
    <source>
        <dbReference type="EMBL" id="KAK9852853.1"/>
    </source>
</evidence>
<dbReference type="InterPro" id="IPR037817">
    <property type="entry name" value="TAF7"/>
</dbReference>
<accession>A0AAW1SRJ8</accession>
<keyword evidence="5" id="KW-0539">Nucleus</keyword>
<dbReference type="InterPro" id="IPR006751">
    <property type="entry name" value="TAFII55_prot_cons_reg"/>
</dbReference>
<dbReference type="PANTHER" id="PTHR12228">
    <property type="entry name" value="TRANSCRIPTION INITIATION FACTOR TFIID 55 KD SUBUNIT-RELATED"/>
    <property type="match status" value="1"/>
</dbReference>
<dbReference type="GO" id="GO:0016251">
    <property type="term" value="F:RNA polymerase II general transcription initiation factor activity"/>
    <property type="evidence" value="ECO:0007669"/>
    <property type="project" value="TreeGrafter"/>
</dbReference>
<protein>
    <recommendedName>
        <fullName evidence="6">TAFII55 protein conserved region domain-containing protein</fullName>
    </recommendedName>
</protein>
<evidence type="ECO:0000313" key="8">
    <source>
        <dbReference type="Proteomes" id="UP001485043"/>
    </source>
</evidence>
<feature type="domain" description="TAFII55 protein conserved region" evidence="6">
    <location>
        <begin position="6"/>
        <end position="157"/>
    </location>
</feature>
<dbReference type="Proteomes" id="UP001485043">
    <property type="component" value="Unassembled WGS sequence"/>
</dbReference>
<dbReference type="CDD" id="cd08047">
    <property type="entry name" value="TAF7"/>
    <property type="match status" value="1"/>
</dbReference>
<proteinExistence type="inferred from homology"/>
<evidence type="ECO:0000259" key="6">
    <source>
        <dbReference type="SMART" id="SM01370"/>
    </source>
</evidence>
<name>A0AAW1SRJ8_9CHLO</name>
<dbReference type="PANTHER" id="PTHR12228:SF0">
    <property type="entry name" value="TATA-BOX BINDING PROTEIN ASSOCIATED FACTOR 7"/>
    <property type="match status" value="1"/>
</dbReference>
<dbReference type="GO" id="GO:0051123">
    <property type="term" value="P:RNA polymerase II preinitiation complex assembly"/>
    <property type="evidence" value="ECO:0007669"/>
    <property type="project" value="TreeGrafter"/>
</dbReference>
<dbReference type="EMBL" id="JALJOV010001169">
    <property type="protein sequence ID" value="KAK9852853.1"/>
    <property type="molecule type" value="Genomic_DNA"/>
</dbReference>
<evidence type="ECO:0000256" key="1">
    <source>
        <dbReference type="ARBA" id="ARBA00004123"/>
    </source>
</evidence>
<gene>
    <name evidence="7" type="ORF">WJX84_007555</name>
</gene>
<comment type="caution">
    <text evidence="7">The sequence shown here is derived from an EMBL/GenBank/DDBJ whole genome shotgun (WGS) entry which is preliminary data.</text>
</comment>
<keyword evidence="4" id="KW-0804">Transcription</keyword>
<evidence type="ECO:0000256" key="3">
    <source>
        <dbReference type="ARBA" id="ARBA00023015"/>
    </source>
</evidence>
<reference evidence="7 8" key="1">
    <citation type="journal article" date="2024" name="Nat. Commun.">
        <title>Phylogenomics reveals the evolutionary origins of lichenization in chlorophyte algae.</title>
        <authorList>
            <person name="Puginier C."/>
            <person name="Libourel C."/>
            <person name="Otte J."/>
            <person name="Skaloud P."/>
            <person name="Haon M."/>
            <person name="Grisel S."/>
            <person name="Petersen M."/>
            <person name="Berrin J.G."/>
            <person name="Delaux P.M."/>
            <person name="Dal Grande F."/>
            <person name="Keller J."/>
        </authorList>
    </citation>
    <scope>NUCLEOTIDE SEQUENCE [LARGE SCALE GENOMIC DNA]</scope>
    <source>
        <strain evidence="7 8">SAG 2523</strain>
    </source>
</reference>
<keyword evidence="8" id="KW-1185">Reference proteome</keyword>
<dbReference type="SMART" id="SM01370">
    <property type="entry name" value="TAFII55_N"/>
    <property type="match status" value="1"/>
</dbReference>
<dbReference type="GO" id="GO:0005669">
    <property type="term" value="C:transcription factor TFIID complex"/>
    <property type="evidence" value="ECO:0007669"/>
    <property type="project" value="InterPro"/>
</dbReference>
<comment type="similarity">
    <text evidence="2">Belongs to the TAF7 family.</text>
</comment>
<comment type="subcellular location">
    <subcellularLocation>
        <location evidence="1">Nucleus</location>
    </subcellularLocation>
</comment>
<evidence type="ECO:0000256" key="4">
    <source>
        <dbReference type="ARBA" id="ARBA00023163"/>
    </source>
</evidence>
<keyword evidence="3" id="KW-0805">Transcription regulation</keyword>
<evidence type="ECO:0000256" key="2">
    <source>
        <dbReference type="ARBA" id="ARBA00009368"/>
    </source>
</evidence>
<dbReference type="AlphaFoldDB" id="A0AAW1SRJ8"/>
<dbReference type="Pfam" id="PF04658">
    <property type="entry name" value="TAFII55_N"/>
    <property type="match status" value="1"/>
</dbReference>